<dbReference type="InterPro" id="IPR014849">
    <property type="entry name" value="EKC/KEOPS_Gon7"/>
</dbReference>
<evidence type="ECO:0000256" key="1">
    <source>
        <dbReference type="ARBA" id="ARBA00004123"/>
    </source>
</evidence>
<evidence type="ECO:0000256" key="2">
    <source>
        <dbReference type="ARBA" id="ARBA00004574"/>
    </source>
</evidence>
<feature type="region of interest" description="Disordered" evidence="14">
    <location>
        <begin position="1"/>
        <end position="31"/>
    </location>
</feature>
<organism evidence="15 16">
    <name type="scientific">Melanomma pulvis-pyrius CBS 109.77</name>
    <dbReference type="NCBI Taxonomy" id="1314802"/>
    <lineage>
        <taxon>Eukaryota</taxon>
        <taxon>Fungi</taxon>
        <taxon>Dikarya</taxon>
        <taxon>Ascomycota</taxon>
        <taxon>Pezizomycotina</taxon>
        <taxon>Dothideomycetes</taxon>
        <taxon>Pleosporomycetidae</taxon>
        <taxon>Pleosporales</taxon>
        <taxon>Melanommataceae</taxon>
        <taxon>Melanomma</taxon>
    </lineage>
</organism>
<feature type="compositionally biased region" description="Acidic residues" evidence="14">
    <location>
        <begin position="77"/>
        <end position="91"/>
    </location>
</feature>
<dbReference type="EMBL" id="MU001965">
    <property type="protein sequence ID" value="KAF2792547.1"/>
    <property type="molecule type" value="Genomic_DNA"/>
</dbReference>
<keyword evidence="9" id="KW-0805">Transcription regulation</keyword>
<comment type="similarity">
    <text evidence="3">Belongs to the GON7 family.</text>
</comment>
<keyword evidence="11" id="KW-0804">Transcription</keyword>
<keyword evidence="6" id="KW-0158">Chromosome</keyword>
<accession>A0A6A6X9U7</accession>
<evidence type="ECO:0000256" key="3">
    <source>
        <dbReference type="ARBA" id="ARBA00008529"/>
    </source>
</evidence>
<evidence type="ECO:0000256" key="7">
    <source>
        <dbReference type="ARBA" id="ARBA00022694"/>
    </source>
</evidence>
<evidence type="ECO:0000313" key="16">
    <source>
        <dbReference type="Proteomes" id="UP000799757"/>
    </source>
</evidence>
<name>A0A6A6X9U7_9PLEO</name>
<evidence type="ECO:0000256" key="9">
    <source>
        <dbReference type="ARBA" id="ARBA00023015"/>
    </source>
</evidence>
<evidence type="ECO:0000256" key="6">
    <source>
        <dbReference type="ARBA" id="ARBA00022454"/>
    </source>
</evidence>
<dbReference type="Proteomes" id="UP000799757">
    <property type="component" value="Unassembled WGS sequence"/>
</dbReference>
<keyword evidence="16" id="KW-1185">Reference proteome</keyword>
<reference evidence="15" key="1">
    <citation type="journal article" date="2020" name="Stud. Mycol.">
        <title>101 Dothideomycetes genomes: a test case for predicting lifestyles and emergence of pathogens.</title>
        <authorList>
            <person name="Haridas S."/>
            <person name="Albert R."/>
            <person name="Binder M."/>
            <person name="Bloem J."/>
            <person name="Labutti K."/>
            <person name="Salamov A."/>
            <person name="Andreopoulos B."/>
            <person name="Baker S."/>
            <person name="Barry K."/>
            <person name="Bills G."/>
            <person name="Bluhm B."/>
            <person name="Cannon C."/>
            <person name="Castanera R."/>
            <person name="Culley D."/>
            <person name="Daum C."/>
            <person name="Ezra D."/>
            <person name="Gonzalez J."/>
            <person name="Henrissat B."/>
            <person name="Kuo A."/>
            <person name="Liang C."/>
            <person name="Lipzen A."/>
            <person name="Lutzoni F."/>
            <person name="Magnuson J."/>
            <person name="Mondo S."/>
            <person name="Nolan M."/>
            <person name="Ohm R."/>
            <person name="Pangilinan J."/>
            <person name="Park H.-J."/>
            <person name="Ramirez L."/>
            <person name="Alfaro M."/>
            <person name="Sun H."/>
            <person name="Tritt A."/>
            <person name="Yoshinaga Y."/>
            <person name="Zwiers L.-H."/>
            <person name="Turgeon B."/>
            <person name="Goodwin S."/>
            <person name="Spatafora J."/>
            <person name="Crous P."/>
            <person name="Grigoriev I."/>
        </authorList>
    </citation>
    <scope>NUCLEOTIDE SEQUENCE</scope>
    <source>
        <strain evidence="15">CBS 109.77</strain>
    </source>
</reference>
<comment type="subunit">
    <text evidence="4">Component of the EKC/KEOPS complex composed of at least BUD32, CGI121, GON7, KAE1 and PCC1; the whole complex dimerizes.</text>
</comment>
<evidence type="ECO:0000256" key="4">
    <source>
        <dbReference type="ARBA" id="ARBA00011534"/>
    </source>
</evidence>
<dbReference type="GO" id="GO:0000781">
    <property type="term" value="C:chromosome, telomeric region"/>
    <property type="evidence" value="ECO:0007669"/>
    <property type="project" value="UniProtKB-SubCell"/>
</dbReference>
<keyword evidence="12" id="KW-0539">Nucleus</keyword>
<evidence type="ECO:0000256" key="11">
    <source>
        <dbReference type="ARBA" id="ARBA00023163"/>
    </source>
</evidence>
<feature type="compositionally biased region" description="Polar residues" evidence="14">
    <location>
        <begin position="1"/>
        <end position="17"/>
    </location>
</feature>
<dbReference type="OrthoDB" id="2288868at2759"/>
<dbReference type="Pfam" id="PF08738">
    <property type="entry name" value="Gon7"/>
    <property type="match status" value="1"/>
</dbReference>
<keyword evidence="8" id="KW-0779">Telomere</keyword>
<keyword evidence="7" id="KW-0819">tRNA processing</keyword>
<evidence type="ECO:0000256" key="12">
    <source>
        <dbReference type="ARBA" id="ARBA00023242"/>
    </source>
</evidence>
<evidence type="ECO:0000256" key="5">
    <source>
        <dbReference type="ARBA" id="ARBA00019746"/>
    </source>
</evidence>
<keyword evidence="10" id="KW-0010">Activator</keyword>
<evidence type="ECO:0000256" key="8">
    <source>
        <dbReference type="ARBA" id="ARBA00022895"/>
    </source>
</evidence>
<dbReference type="GO" id="GO:0005634">
    <property type="term" value="C:nucleus"/>
    <property type="evidence" value="ECO:0007669"/>
    <property type="project" value="UniProtKB-SubCell"/>
</dbReference>
<protein>
    <recommendedName>
        <fullName evidence="5">EKC/KEOPS complex subunit GON7</fullName>
    </recommendedName>
</protein>
<dbReference type="AlphaFoldDB" id="A0A6A6X9U7"/>
<proteinExistence type="inferred from homology"/>
<evidence type="ECO:0000256" key="10">
    <source>
        <dbReference type="ARBA" id="ARBA00023159"/>
    </source>
</evidence>
<evidence type="ECO:0000313" key="15">
    <source>
        <dbReference type="EMBL" id="KAF2792547.1"/>
    </source>
</evidence>
<evidence type="ECO:0000256" key="13">
    <source>
        <dbReference type="ARBA" id="ARBA00025393"/>
    </source>
</evidence>
<comment type="subcellular location">
    <subcellularLocation>
        <location evidence="2">Chromosome</location>
        <location evidence="2">Telomere</location>
    </subcellularLocation>
    <subcellularLocation>
        <location evidence="1">Nucleus</location>
    </subcellularLocation>
</comment>
<feature type="region of interest" description="Disordered" evidence="14">
    <location>
        <begin position="69"/>
        <end position="91"/>
    </location>
</feature>
<dbReference type="GO" id="GO:0008033">
    <property type="term" value="P:tRNA processing"/>
    <property type="evidence" value="ECO:0007669"/>
    <property type="project" value="UniProtKB-KW"/>
</dbReference>
<comment type="function">
    <text evidence="13">Component of the EKC/KEOPS complex that is required for the formation of a threonylcarbamoyl group on adenosine at position 37 (t(6)A37) in tRNAs that read codons beginning with adenine. The complex is probably involved in the transfer of the threonylcarbamoyl moiety of threonylcarbamoyl-AMP (TC-AMP) to the N6 group of A37. GON7 likely plays a supporting role to the catalytic subunit KAE1 in the complex. The EKC/KEOPS complex also promotes both telomere uncapping and telomere elongation. The complex is required for efficient recruitment of transcriptional coactivators.</text>
</comment>
<sequence>MSNLTAAYTSPDSSPHTISHPLPASTPDPSTDARIAHLAALQSSMKTLQADLNAFLTQKMDDDKAAGVAKAGKVDDAKEEENYGEEIVDAD</sequence>
<gene>
    <name evidence="15" type="ORF">K505DRAFT_52343</name>
</gene>
<evidence type="ECO:0000256" key="14">
    <source>
        <dbReference type="SAM" id="MobiDB-lite"/>
    </source>
</evidence>